<feature type="domain" description="BAH" evidence="13">
    <location>
        <begin position="1203"/>
        <end position="1319"/>
    </location>
</feature>
<dbReference type="PROSITE" id="PS51038">
    <property type="entry name" value="BAH"/>
    <property type="match status" value="2"/>
</dbReference>
<evidence type="ECO:0000256" key="10">
    <source>
        <dbReference type="SAM" id="MobiDB-lite"/>
    </source>
</evidence>
<dbReference type="GO" id="GO:0003682">
    <property type="term" value="F:chromatin binding"/>
    <property type="evidence" value="ECO:0007669"/>
    <property type="project" value="InterPro"/>
</dbReference>
<sequence>MAKEIGSVKYLECSALSQKGLKNVFDEAIRADNNTRVKIRKSNHKAKKSASKTAANSATGFSLAYPDQSKSAFARFFNKIVPSDLTDNDISNVYKINDEVFMTTESCNIWKIDPKNLDSLQKGDACKEIIRALRQYNTEDDKNLFVSIQQTHRDLINSKKESSDEQSTNYLTFDQIIEKVKAEQYIDIEQLTDDIELIFSEIKAAYKQGDKEYLDVNELYEFFLDVKQDICGFHDNSMDETCFNAQETEHFSATESENISEHEGSLDELISAINEATDEDGRSISAMFQMLPPKSKYPDYYQIIPDPIDLKTIEGKNRNNEYKNLNELEKDLLLMVRNAKTYNEPGSQIYKDANALKKMFIAKKADLEQKKCIPLKKSNRIKAKRTSGGKSGYSNKSFEDSPNASFIQDDSLIEDCNDSGLEDEDDPMYKLYEYVRSYKNSQGVRLSDPFMRLPNRRFYPDYYEEIKRPTTLGKIKLKIKTNQYTHVNEMIDELAIMFKNALKYNRSDSKIYKDALELQRSCFNKAKEFSSYVPIEENSISSEIDDESQMTKKLSSYKSKKSLSGSLSHELKKARKSQSEIDAQMKKRFKALYKSIFDYSDEENRYPIELFMEKPSKKDYPDYYQVIDNPIDMKTIDFNIKNDRYSNEEELLNDFKLMFDNCRKYNEDGSQIYLDANTLETVLYRKLHDLDYNQNNFGKSKKLKIKVTNSTNQKIKVLFESVINFRDSKGRQLSKIFMKLPSRVDYPEYYEIIKQPIDLDKISMKIKTCVYDSLDELLSDLVLTFDNACKFNEPDSQIYKDSLTLQNFAIQTKLELVELGTDGIPDVKSLVQDLLTNLFTSVYGHIDEEGRCYSESLLEIIEHNLKQESDSLLYSFDEIKKNLKKNCYRRLDRFQSDVFTIFEKVRKTSRTDSQAFEDSIEMQQYFIRLRNELCRNGERLQSPALNYTEADLNASVENLRQEKLPFEKDVEEKIEDKEVHQQEVVNSTNDDIKEITFNDNQYKIGDYVYVEPREKNLEPHIIHIQKIFKDENGEMNIFGSWFYRPNETFHLASKRFLEKEVFRSDNYSSMPLSQVLGKCCVVFVKDYFKSKPLNFETENVYVCESKYFTKIKQFKKIKNWNQVSNFDLIPREQELTMVRIPSVFKHKQEKLDDNEMEPDLDQNEDTQTPVLDVQRVNVRCDPPENVEVEEGTIFYEQFVAENISLKLNDFCYVKEDEDKLSIYQIDRIFVNKDNITYIYGPLILKQEEIENTFKQPFYPQEVFLTYQNNSIPVFKIKSKCSVLSYKDYTTRRPTEVPEMDIFLCESKYCTKSKTLTKFSGSLSTHLLRNPNIVNDEFYFFRKILHLVKKEMETEKPSLLSVFKKNNSNFDIIPSSPMSTSTIIPSSETENEESNDIIINNFGNDSQTSQINTPVLKKKLTRRIVTGYIIFASEVRKQVCQDNPECNFGDISRIIGSEWKRLPLGTKQDYERRAQKQNESNKEAAKLLAESEAYSGSYNENIVYECNWEKCDFQCEDSQDLLEHLTQDPLGHVWRQYGYLKDKEGSVFPCLVKGCSRVKKGGA</sequence>
<dbReference type="PRINTS" id="PR00503">
    <property type="entry name" value="BROMODOMAIN"/>
</dbReference>
<feature type="domain" description="HMG box" evidence="12">
    <location>
        <begin position="1420"/>
        <end position="1494"/>
    </location>
</feature>
<feature type="compositionally biased region" description="Polar residues" evidence="10">
    <location>
        <begin position="392"/>
        <end position="404"/>
    </location>
</feature>
<dbReference type="SUPFAM" id="SSF82061">
    <property type="entry name" value="BAH domain"/>
    <property type="match status" value="1"/>
</dbReference>
<feature type="domain" description="BAH" evidence="13">
    <location>
        <begin position="1000"/>
        <end position="1118"/>
    </location>
</feature>
<dbReference type="PANTHER" id="PTHR16062">
    <property type="entry name" value="SWI/SNF-RELATED"/>
    <property type="match status" value="1"/>
</dbReference>
<feature type="domain" description="Bromo" evidence="11">
    <location>
        <begin position="603"/>
        <end position="673"/>
    </location>
</feature>
<dbReference type="GO" id="GO:0016514">
    <property type="term" value="C:SWI/SNF complex"/>
    <property type="evidence" value="ECO:0007669"/>
    <property type="project" value="TreeGrafter"/>
</dbReference>
<dbReference type="GO" id="GO:0006368">
    <property type="term" value="P:transcription elongation by RNA polymerase II"/>
    <property type="evidence" value="ECO:0007669"/>
    <property type="project" value="TreeGrafter"/>
</dbReference>
<keyword evidence="7 9" id="KW-0539">Nucleus</keyword>
<dbReference type="InterPro" id="IPR001025">
    <property type="entry name" value="BAH_dom"/>
</dbReference>
<dbReference type="Gene3D" id="2.30.30.490">
    <property type="match status" value="2"/>
</dbReference>
<dbReference type="PROSITE" id="PS50014">
    <property type="entry name" value="BROMODOMAIN_2"/>
    <property type="match status" value="4"/>
</dbReference>
<feature type="domain" description="Bromo" evidence="11">
    <location>
        <begin position="729"/>
        <end position="799"/>
    </location>
</feature>
<dbReference type="GO" id="GO:0006338">
    <property type="term" value="P:chromatin remodeling"/>
    <property type="evidence" value="ECO:0007669"/>
    <property type="project" value="InterPro"/>
</dbReference>
<feature type="domain" description="Bromo" evidence="11">
    <location>
        <begin position="442"/>
        <end position="512"/>
    </location>
</feature>
<feature type="domain" description="Bromo" evidence="11">
    <location>
        <begin position="280"/>
        <end position="350"/>
    </location>
</feature>
<dbReference type="InterPro" id="IPR018359">
    <property type="entry name" value="Bromodomain_CS"/>
</dbReference>
<dbReference type="PROSITE" id="PS50118">
    <property type="entry name" value="HMG_BOX_2"/>
    <property type="match status" value="1"/>
</dbReference>
<dbReference type="CDD" id="cd21984">
    <property type="entry name" value="HMG-box_PB1"/>
    <property type="match status" value="1"/>
</dbReference>
<feature type="DNA-binding region" description="HMG box" evidence="9">
    <location>
        <begin position="1420"/>
        <end position="1494"/>
    </location>
</feature>
<evidence type="ECO:0000256" key="3">
    <source>
        <dbReference type="ARBA" id="ARBA00022853"/>
    </source>
</evidence>
<dbReference type="PROSITE" id="PS00633">
    <property type="entry name" value="BROMODOMAIN_1"/>
    <property type="match status" value="1"/>
</dbReference>
<dbReference type="InterPro" id="IPR001487">
    <property type="entry name" value="Bromodomain"/>
</dbReference>
<dbReference type="InterPro" id="IPR027417">
    <property type="entry name" value="P-loop_NTPase"/>
</dbReference>
<evidence type="ECO:0000256" key="6">
    <source>
        <dbReference type="ARBA" id="ARBA00023163"/>
    </source>
</evidence>
<dbReference type="FunFam" id="1.20.920.10:FF:000045">
    <property type="entry name" value="protein polybromo-1"/>
    <property type="match status" value="1"/>
</dbReference>
<dbReference type="PANTHER" id="PTHR16062:SF19">
    <property type="entry name" value="PROTEIN POLYBROMO-1"/>
    <property type="match status" value="1"/>
</dbReference>
<dbReference type="GO" id="GO:0003677">
    <property type="term" value="F:DNA binding"/>
    <property type="evidence" value="ECO:0007669"/>
    <property type="project" value="UniProtKB-UniRule"/>
</dbReference>
<dbReference type="InterPro" id="IPR036427">
    <property type="entry name" value="Bromodomain-like_sf"/>
</dbReference>
<keyword evidence="9" id="KW-0238">DNA-binding</keyword>
<dbReference type="InterPro" id="IPR043151">
    <property type="entry name" value="BAH_sf"/>
</dbReference>
<dbReference type="SMART" id="SM00398">
    <property type="entry name" value="HMG"/>
    <property type="match status" value="1"/>
</dbReference>
<dbReference type="EMBL" id="JAVYJV010000048">
    <property type="protein sequence ID" value="KAK4337204.1"/>
    <property type="molecule type" value="Genomic_DNA"/>
</dbReference>
<dbReference type="InterPro" id="IPR037382">
    <property type="entry name" value="Rsc/polybromo"/>
</dbReference>
<keyword evidence="2" id="KW-0677">Repeat</keyword>
<organism evidence="14 15">
    <name type="scientific">Anisodus tanguticus</name>
    <dbReference type="NCBI Taxonomy" id="243964"/>
    <lineage>
        <taxon>Eukaryota</taxon>
        <taxon>Viridiplantae</taxon>
        <taxon>Streptophyta</taxon>
        <taxon>Embryophyta</taxon>
        <taxon>Tracheophyta</taxon>
        <taxon>Spermatophyta</taxon>
        <taxon>Magnoliopsida</taxon>
        <taxon>eudicotyledons</taxon>
        <taxon>Gunneridae</taxon>
        <taxon>Pentapetalae</taxon>
        <taxon>asterids</taxon>
        <taxon>lamiids</taxon>
        <taxon>Solanales</taxon>
        <taxon>Solanaceae</taxon>
        <taxon>Solanoideae</taxon>
        <taxon>Hyoscyameae</taxon>
        <taxon>Anisodus</taxon>
    </lineage>
</organism>
<dbReference type="SMART" id="SM00439">
    <property type="entry name" value="BAH"/>
    <property type="match status" value="2"/>
</dbReference>
<dbReference type="GO" id="GO:0016586">
    <property type="term" value="C:RSC-type complex"/>
    <property type="evidence" value="ECO:0007669"/>
    <property type="project" value="InterPro"/>
</dbReference>
<keyword evidence="4" id="KW-0805">Transcription regulation</keyword>
<dbReference type="InterPro" id="IPR009071">
    <property type="entry name" value="HMG_box_dom"/>
</dbReference>
<proteinExistence type="predicted"/>
<dbReference type="Gene3D" id="1.20.920.10">
    <property type="entry name" value="Bromodomain-like"/>
    <property type="match status" value="6"/>
</dbReference>
<evidence type="ECO:0000256" key="9">
    <source>
        <dbReference type="PROSITE-ProRule" id="PRU00267"/>
    </source>
</evidence>
<evidence type="ECO:0000259" key="12">
    <source>
        <dbReference type="PROSITE" id="PS50118"/>
    </source>
</evidence>
<dbReference type="CDD" id="cd04717">
    <property type="entry name" value="BAH_polybromo"/>
    <property type="match status" value="1"/>
</dbReference>
<gene>
    <name evidence="14" type="ORF">RND71_043303</name>
</gene>
<evidence type="ECO:0000259" key="11">
    <source>
        <dbReference type="PROSITE" id="PS50014"/>
    </source>
</evidence>
<name>A0AAE1QQ43_9SOLA</name>
<evidence type="ECO:0000256" key="5">
    <source>
        <dbReference type="ARBA" id="ARBA00023117"/>
    </source>
</evidence>
<evidence type="ECO:0000256" key="8">
    <source>
        <dbReference type="PROSITE-ProRule" id="PRU00035"/>
    </source>
</evidence>
<keyword evidence="6" id="KW-0804">Transcription</keyword>
<evidence type="ECO:0000259" key="13">
    <source>
        <dbReference type="PROSITE" id="PS51038"/>
    </source>
</evidence>
<keyword evidence="5 8" id="KW-0103">Bromodomain</keyword>
<evidence type="ECO:0000313" key="14">
    <source>
        <dbReference type="EMBL" id="KAK4337204.1"/>
    </source>
</evidence>
<comment type="subcellular location">
    <subcellularLocation>
        <location evidence="1">Nucleus</location>
    </subcellularLocation>
</comment>
<evidence type="ECO:0000256" key="7">
    <source>
        <dbReference type="ARBA" id="ARBA00023242"/>
    </source>
</evidence>
<dbReference type="Pfam" id="PF00439">
    <property type="entry name" value="Bromodomain"/>
    <property type="match status" value="4"/>
</dbReference>
<reference evidence="14" key="1">
    <citation type="submission" date="2023-12" db="EMBL/GenBank/DDBJ databases">
        <title>Genome assembly of Anisodus tanguticus.</title>
        <authorList>
            <person name="Wang Y.-J."/>
        </authorList>
    </citation>
    <scope>NUCLEOTIDE SEQUENCE</scope>
    <source>
        <strain evidence="14">KB-2021</strain>
        <tissue evidence="14">Leaf</tissue>
    </source>
</reference>
<comment type="caution">
    <text evidence="14">The sequence shown here is derived from an EMBL/GenBank/DDBJ whole genome shotgun (WGS) entry which is preliminary data.</text>
</comment>
<keyword evidence="15" id="KW-1185">Reference proteome</keyword>
<dbReference type="Proteomes" id="UP001291623">
    <property type="component" value="Unassembled WGS sequence"/>
</dbReference>
<dbReference type="SUPFAM" id="SSF47370">
    <property type="entry name" value="Bromodomain"/>
    <property type="match status" value="6"/>
</dbReference>
<evidence type="ECO:0000256" key="1">
    <source>
        <dbReference type="ARBA" id="ARBA00004123"/>
    </source>
</evidence>
<dbReference type="Pfam" id="PF00505">
    <property type="entry name" value="HMG_box"/>
    <property type="match status" value="1"/>
</dbReference>
<evidence type="ECO:0000256" key="4">
    <source>
        <dbReference type="ARBA" id="ARBA00023015"/>
    </source>
</evidence>
<protein>
    <recommendedName>
        <fullName evidence="16">Protein polybromo-1</fullName>
    </recommendedName>
</protein>
<evidence type="ECO:0000313" key="15">
    <source>
        <dbReference type="Proteomes" id="UP001291623"/>
    </source>
</evidence>
<feature type="region of interest" description="Disordered" evidence="10">
    <location>
        <begin position="380"/>
        <end position="404"/>
    </location>
</feature>
<accession>A0AAE1QQ43</accession>
<dbReference type="SMART" id="SM00297">
    <property type="entry name" value="BROMO"/>
    <property type="match status" value="5"/>
</dbReference>
<evidence type="ECO:0008006" key="16">
    <source>
        <dbReference type="Google" id="ProtNLM"/>
    </source>
</evidence>
<evidence type="ECO:0000256" key="2">
    <source>
        <dbReference type="ARBA" id="ARBA00022737"/>
    </source>
</evidence>
<keyword evidence="3" id="KW-0156">Chromatin regulator</keyword>
<dbReference type="InterPro" id="IPR036910">
    <property type="entry name" value="HMG_box_dom_sf"/>
</dbReference>
<dbReference type="FunFam" id="1.20.920.10:FF:000006">
    <property type="entry name" value="protein polybromo-1 isoform X1"/>
    <property type="match status" value="1"/>
</dbReference>
<dbReference type="Pfam" id="PF01426">
    <property type="entry name" value="BAH"/>
    <property type="match status" value="2"/>
</dbReference>
<dbReference type="Gene3D" id="1.10.30.10">
    <property type="entry name" value="High mobility group box domain"/>
    <property type="match status" value="1"/>
</dbReference>
<dbReference type="Gene3D" id="3.40.50.300">
    <property type="entry name" value="P-loop containing nucleotide triphosphate hydrolases"/>
    <property type="match status" value="1"/>
</dbReference>
<dbReference type="SUPFAM" id="SSF47095">
    <property type="entry name" value="HMG-box"/>
    <property type="match status" value="1"/>
</dbReference>